<protein>
    <submittedName>
        <fullName evidence="13">HLA class II histocompatibility antigen, DM beta chain-like</fullName>
    </submittedName>
</protein>
<keyword evidence="3" id="KW-0391">Immunity</keyword>
<keyword evidence="8" id="KW-0491">MHC II</keyword>
<dbReference type="InterPro" id="IPR011162">
    <property type="entry name" value="MHC_I/II-like_Ag-recog"/>
</dbReference>
<dbReference type="PROSITE" id="PS50835">
    <property type="entry name" value="IG_LIKE"/>
    <property type="match status" value="1"/>
</dbReference>
<keyword evidence="2 9" id="KW-0812">Transmembrane</keyword>
<dbReference type="Gene3D" id="2.60.40.10">
    <property type="entry name" value="Immunoglobulins"/>
    <property type="match status" value="1"/>
</dbReference>
<gene>
    <name evidence="13" type="primary">LOC116500221</name>
</gene>
<keyword evidence="10" id="KW-0732">Signal</keyword>
<proteinExistence type="predicted"/>
<dbReference type="Pfam" id="PF07654">
    <property type="entry name" value="C1-set"/>
    <property type="match status" value="1"/>
</dbReference>
<evidence type="ECO:0000256" key="9">
    <source>
        <dbReference type="SAM" id="Phobius"/>
    </source>
</evidence>
<dbReference type="GeneID" id="116500221"/>
<evidence type="ECO:0000256" key="3">
    <source>
        <dbReference type="ARBA" id="ARBA00022859"/>
    </source>
</evidence>
<evidence type="ECO:0000256" key="10">
    <source>
        <dbReference type="SAM" id="SignalP"/>
    </source>
</evidence>
<evidence type="ECO:0000259" key="11">
    <source>
        <dbReference type="PROSITE" id="PS50835"/>
    </source>
</evidence>
<dbReference type="InterPro" id="IPR003006">
    <property type="entry name" value="Ig/MHC_CS"/>
</dbReference>
<evidence type="ECO:0000256" key="8">
    <source>
        <dbReference type="ARBA" id="ARBA00023182"/>
    </source>
</evidence>
<keyword evidence="4 9" id="KW-1133">Transmembrane helix</keyword>
<dbReference type="KEGG" id="aful:116500221"/>
<dbReference type="PROSITE" id="PS00290">
    <property type="entry name" value="IG_MHC"/>
    <property type="match status" value="1"/>
</dbReference>
<dbReference type="SMART" id="SM00407">
    <property type="entry name" value="IGc1"/>
    <property type="match status" value="1"/>
</dbReference>
<dbReference type="InterPro" id="IPR007110">
    <property type="entry name" value="Ig-like_dom"/>
</dbReference>
<evidence type="ECO:0000256" key="4">
    <source>
        <dbReference type="ARBA" id="ARBA00022989"/>
    </source>
</evidence>
<dbReference type="CDD" id="cd21002">
    <property type="entry name" value="IgC1_MHC_II_beta_HLA-DM"/>
    <property type="match status" value="1"/>
</dbReference>
<organism evidence="12 13">
    <name type="scientific">Aythya fuligula</name>
    <name type="common">Tufted duck</name>
    <name type="synonym">Anas fuligula</name>
    <dbReference type="NCBI Taxonomy" id="219594"/>
    <lineage>
        <taxon>Eukaryota</taxon>
        <taxon>Metazoa</taxon>
        <taxon>Chordata</taxon>
        <taxon>Craniata</taxon>
        <taxon>Vertebrata</taxon>
        <taxon>Euteleostomi</taxon>
        <taxon>Archelosauria</taxon>
        <taxon>Archosauria</taxon>
        <taxon>Dinosauria</taxon>
        <taxon>Saurischia</taxon>
        <taxon>Theropoda</taxon>
        <taxon>Coelurosauria</taxon>
        <taxon>Aves</taxon>
        <taxon>Neognathae</taxon>
        <taxon>Galloanserae</taxon>
        <taxon>Anseriformes</taxon>
        <taxon>Anatidae</taxon>
        <taxon>Aythyinae</taxon>
        <taxon>Aythya</taxon>
    </lineage>
</organism>
<keyword evidence="5" id="KW-1064">Adaptive immunity</keyword>
<evidence type="ECO:0000256" key="2">
    <source>
        <dbReference type="ARBA" id="ARBA00022692"/>
    </source>
</evidence>
<dbReference type="PANTHER" id="PTHR19944">
    <property type="entry name" value="MHC CLASS II-RELATED"/>
    <property type="match status" value="1"/>
</dbReference>
<keyword evidence="6 9" id="KW-0472">Membrane</keyword>
<dbReference type="AlphaFoldDB" id="A0A6J3EBH7"/>
<dbReference type="Proteomes" id="UP000504639">
    <property type="component" value="Chromosome 33"/>
</dbReference>
<dbReference type="InterPro" id="IPR036179">
    <property type="entry name" value="Ig-like_dom_sf"/>
</dbReference>
<dbReference type="SUPFAM" id="SSF48726">
    <property type="entry name" value="Immunoglobulin"/>
    <property type="match status" value="1"/>
</dbReference>
<keyword evidence="12" id="KW-1185">Reference proteome</keyword>
<dbReference type="InterPro" id="IPR000353">
    <property type="entry name" value="MHC_II_b_N"/>
</dbReference>
<dbReference type="SMART" id="SM00921">
    <property type="entry name" value="MHC_II_beta"/>
    <property type="match status" value="2"/>
</dbReference>
<feature type="signal peptide" evidence="10">
    <location>
        <begin position="1"/>
        <end position="23"/>
    </location>
</feature>
<dbReference type="InterPro" id="IPR014745">
    <property type="entry name" value="MHC_II_a/b_N"/>
</dbReference>
<dbReference type="Gene3D" id="3.10.320.10">
    <property type="entry name" value="Class II Histocompatibility Antigen, M Beta Chain, Chain B, domain 1"/>
    <property type="match status" value="2"/>
</dbReference>
<evidence type="ECO:0000256" key="1">
    <source>
        <dbReference type="ARBA" id="ARBA00004479"/>
    </source>
</evidence>
<dbReference type="InterPro" id="IPR050160">
    <property type="entry name" value="MHC/Immunoglobulin"/>
</dbReference>
<dbReference type="InParanoid" id="A0A6J3EBH7"/>
<evidence type="ECO:0000313" key="12">
    <source>
        <dbReference type="Proteomes" id="UP000504639"/>
    </source>
</evidence>
<feature type="chain" id="PRO_5026923495" evidence="10">
    <location>
        <begin position="24"/>
        <end position="427"/>
    </location>
</feature>
<accession>A0A6J3EBH7</accession>
<dbReference type="GO" id="GO:0042613">
    <property type="term" value="C:MHC class II protein complex"/>
    <property type="evidence" value="ECO:0007669"/>
    <property type="project" value="UniProtKB-KW"/>
</dbReference>
<evidence type="ECO:0000313" key="13">
    <source>
        <dbReference type="RefSeq" id="XP_032061026.1"/>
    </source>
</evidence>
<dbReference type="GO" id="GO:0002250">
    <property type="term" value="P:adaptive immune response"/>
    <property type="evidence" value="ECO:0007669"/>
    <property type="project" value="UniProtKB-KW"/>
</dbReference>
<evidence type="ECO:0000256" key="7">
    <source>
        <dbReference type="ARBA" id="ARBA00023180"/>
    </source>
</evidence>
<reference evidence="13" key="1">
    <citation type="submission" date="2025-08" db="UniProtKB">
        <authorList>
            <consortium name="RefSeq"/>
        </authorList>
    </citation>
    <scope>IDENTIFICATION</scope>
    <source>
        <tissue evidence="13">Lung</tissue>
    </source>
</reference>
<dbReference type="InterPro" id="IPR003597">
    <property type="entry name" value="Ig_C1-set"/>
</dbReference>
<evidence type="ECO:0000256" key="6">
    <source>
        <dbReference type="ARBA" id="ARBA00023136"/>
    </source>
</evidence>
<dbReference type="GO" id="GO:0002504">
    <property type="term" value="P:antigen processing and presentation of peptide or polysaccharide antigen via MHC class II"/>
    <property type="evidence" value="ECO:0007669"/>
    <property type="project" value="UniProtKB-KW"/>
</dbReference>
<evidence type="ECO:0000256" key="5">
    <source>
        <dbReference type="ARBA" id="ARBA00023130"/>
    </source>
</evidence>
<dbReference type="SUPFAM" id="SSF54452">
    <property type="entry name" value="MHC antigen-recognition domain"/>
    <property type="match status" value="2"/>
</dbReference>
<sequence length="427" mass="45785">MPPPGMWALGVLGLALSCRGAGAFVMHVASSCSLAANGSEQGFDFTLAFNKQPLVCYEPSARFFYPCHWGLLHGVTTVLASVLNDSSWVQRAEARRQACSDLAPHYWAQTAQRRTPPQLRVVPTPLTNVPDAVLLTCHVWGFYPPEVSVQWLHGGDVVASGDTAKLLPAGDWTYQTQVALRTTTKTGDTYTCSVQHASLEQPLRESWSPGLSREMTVMVAVAGTVLAVGLVVLAASVFIYCRQPRAEGPLGADPAPGPAPGPAPHPTPGPGAFLMQMASSCPLAANGSVMGFDFTLSFNKNPLVCYDPDTQRFVACNWGLLQRQAVQLAAQLNNGSAWVQRIEARRQACRDLALRYWDWTALRRSEPLGGLGVGPWCGGIAGECCLGCYAGLLQSVLHGAVAWRIAEECCKGHCMEVVQSLLHGVVA</sequence>
<dbReference type="InterPro" id="IPR013783">
    <property type="entry name" value="Ig-like_fold"/>
</dbReference>
<keyword evidence="7" id="KW-0325">Glycoprotein</keyword>
<name>A0A6J3EBH7_AYTFU</name>
<dbReference type="RefSeq" id="XP_032061026.1">
    <property type="nucleotide sequence ID" value="XM_032205135.1"/>
</dbReference>
<feature type="domain" description="Ig-like" evidence="11">
    <location>
        <begin position="117"/>
        <end position="204"/>
    </location>
</feature>
<dbReference type="PANTHER" id="PTHR19944:SF65">
    <property type="entry name" value="HLA CLASS II HISTOCOMPATIBILITY ANTIGEN, DM BETA CHAIN"/>
    <property type="match status" value="1"/>
</dbReference>
<feature type="transmembrane region" description="Helical" evidence="9">
    <location>
        <begin position="217"/>
        <end position="241"/>
    </location>
</feature>
<comment type="subcellular location">
    <subcellularLocation>
        <location evidence="1">Membrane</location>
        <topology evidence="1">Single-pass type I membrane protein</topology>
    </subcellularLocation>
</comment>